<protein>
    <submittedName>
        <fullName evidence="6">Putative glycosyl hydrolase</fullName>
    </submittedName>
</protein>
<accession>A0A0G3EX67</accession>
<dbReference type="RefSeq" id="WP_094326679.1">
    <property type="nucleotide sequence ID" value="NZ_CP075256.1"/>
</dbReference>
<dbReference type="GO" id="GO:0004553">
    <property type="term" value="F:hydrolase activity, hydrolyzing O-glycosyl compounds"/>
    <property type="evidence" value="ECO:0007669"/>
    <property type="project" value="InterPro"/>
</dbReference>
<dbReference type="AlphaFoldDB" id="A0A0G3EX67"/>
<organism evidence="6">
    <name type="scientific">Klebsiella pneumoniae</name>
    <dbReference type="NCBI Taxonomy" id="573"/>
    <lineage>
        <taxon>Bacteria</taxon>
        <taxon>Pseudomonadati</taxon>
        <taxon>Pseudomonadota</taxon>
        <taxon>Gammaproteobacteria</taxon>
        <taxon>Enterobacterales</taxon>
        <taxon>Enterobacteriaceae</taxon>
        <taxon>Klebsiella/Raoultella group</taxon>
        <taxon>Klebsiella</taxon>
        <taxon>Klebsiella pneumoniae complex</taxon>
    </lineage>
</organism>
<keyword evidence="2 5" id="KW-0378">Hydrolase</keyword>
<comment type="similarity">
    <text evidence="1 5">Belongs to the glycosyl hydrolase 43 family.</text>
</comment>
<dbReference type="InterPro" id="IPR023296">
    <property type="entry name" value="Glyco_hydro_beta-prop_sf"/>
</dbReference>
<evidence type="ECO:0000256" key="3">
    <source>
        <dbReference type="ARBA" id="ARBA00023295"/>
    </source>
</evidence>
<dbReference type="SUPFAM" id="SSF75005">
    <property type="entry name" value="Arabinanase/levansucrase/invertase"/>
    <property type="match status" value="1"/>
</dbReference>
<evidence type="ECO:0000256" key="4">
    <source>
        <dbReference type="PIRSR" id="PIRSR606710-2"/>
    </source>
</evidence>
<evidence type="ECO:0000256" key="5">
    <source>
        <dbReference type="RuleBase" id="RU361187"/>
    </source>
</evidence>
<reference evidence="6" key="1">
    <citation type="journal article" date="2015" name="Genome Biol. Evol.">
        <title>Extensive Capsule Locus Variation and Large-Scale Genomic Recombination within the Klebsiella pneumoniae Clonal Group 258.</title>
        <authorList>
            <person name="Wyres K.L."/>
            <person name="Gorrie C."/>
            <person name="Edwards D.J."/>
            <person name="Wertheim H.F."/>
            <person name="Hsu L.Y."/>
            <person name="Van Kinh N."/>
            <person name="Zadoks R."/>
            <person name="Baker S."/>
            <person name="Holt K.E."/>
        </authorList>
    </citation>
    <scope>NUCLEOTIDE SEQUENCE</scope>
    <source>
        <strain evidence="6">09/370B</strain>
    </source>
</reference>
<evidence type="ECO:0000256" key="1">
    <source>
        <dbReference type="ARBA" id="ARBA00009865"/>
    </source>
</evidence>
<name>A0A0G3EX67_KLEPN</name>
<dbReference type="InterPro" id="IPR006710">
    <property type="entry name" value="Glyco_hydro_43"/>
</dbReference>
<evidence type="ECO:0000313" key="6">
    <source>
        <dbReference type="EMBL" id="AKJ75367.1"/>
    </source>
</evidence>
<gene>
    <name evidence="6" type="ORF">09_370B_00013</name>
</gene>
<feature type="site" description="Important for catalytic activity, responsible for pKa modulation of the active site Glu and correct orientation of both the proton donor and substrate" evidence="4">
    <location>
        <position position="227"/>
    </location>
</feature>
<proteinExistence type="inferred from homology"/>
<keyword evidence="3 5" id="KW-0326">Glycosidase</keyword>
<sequence>MKRRELLKYVSLLAIYSNISYSRSKILPIECYPTNNNLCEQRIEQSCLYYGVFFERKTHNVLLVYSFDGVVFSQPIRLFIDGISGQQVNGRDPSIIFHDGIWYISVTSDVPDLRDFIVFYSKDLITWEQKNVCLDGNIPICSKSRIWADGEEPALHLWAPEFIAVDGKLYITASIYQGKDKLASTKKNKFSIGIAEVINLSFSSFGKMRKIFLSDSSFRRLSYSRIDAVISKDLFRNIYILAVKRENFGVIDIFESMSIDRGYRLIGTINLHSGFEESKWVDIEAPIVYKIDNRQWVLAFDAYTDAHGILFVTTTDFIAFTNPRRLRLGHKNIIRMRHGTIQKSLGLSDNEKIINQLCFLLNEINDREVF</sequence>
<dbReference type="Pfam" id="PF04616">
    <property type="entry name" value="Glyco_hydro_43"/>
    <property type="match status" value="1"/>
</dbReference>
<dbReference type="EMBL" id="KR007675">
    <property type="protein sequence ID" value="AKJ75367.1"/>
    <property type="molecule type" value="Genomic_DNA"/>
</dbReference>
<evidence type="ECO:0000256" key="2">
    <source>
        <dbReference type="ARBA" id="ARBA00022801"/>
    </source>
</evidence>
<dbReference type="Gene3D" id="2.115.10.20">
    <property type="entry name" value="Glycosyl hydrolase domain, family 43"/>
    <property type="match status" value="1"/>
</dbReference>
<dbReference type="GO" id="GO:0005975">
    <property type="term" value="P:carbohydrate metabolic process"/>
    <property type="evidence" value="ECO:0007669"/>
    <property type="project" value="InterPro"/>
</dbReference>